<comment type="caution">
    <text evidence="2">The sequence shown here is derived from an EMBL/GenBank/DDBJ whole genome shotgun (WGS) entry which is preliminary data.</text>
</comment>
<dbReference type="EMBL" id="PPXC01000019">
    <property type="protein sequence ID" value="POH71933.1"/>
    <property type="molecule type" value="Genomic_DNA"/>
</dbReference>
<dbReference type="RefSeq" id="WP_103467233.1">
    <property type="nucleotide sequence ID" value="NZ_PPXC01000019.1"/>
</dbReference>
<keyword evidence="1" id="KW-1133">Transmembrane helix</keyword>
<feature type="transmembrane region" description="Helical" evidence="1">
    <location>
        <begin position="38"/>
        <end position="60"/>
    </location>
</feature>
<reference evidence="2 3" key="1">
    <citation type="submission" date="2018-01" db="EMBL/GenBank/DDBJ databases">
        <title>Arthrobacter sp. nov., from glaciers in China.</title>
        <authorList>
            <person name="Liu Q."/>
            <person name="Xin Y.-H."/>
        </authorList>
    </citation>
    <scope>NUCLEOTIDE SEQUENCE [LARGE SCALE GENOMIC DNA]</scope>
    <source>
        <strain evidence="2 3">HLT2-12-2</strain>
    </source>
</reference>
<name>A0A2S3ZRY2_ARTGL</name>
<evidence type="ECO:0000313" key="3">
    <source>
        <dbReference type="Proteomes" id="UP000237061"/>
    </source>
</evidence>
<protein>
    <submittedName>
        <fullName evidence="2">Uncharacterized protein</fullName>
    </submittedName>
</protein>
<sequence length="79" mass="8156">MADTPRRRPGIKLMLIGGAIMTAGIAGLIVFPPGSYNTAVLIALLLAVVGGGVVCLTGSIQRIIHLLRTTGFLGIKISE</sequence>
<evidence type="ECO:0000313" key="2">
    <source>
        <dbReference type="EMBL" id="POH71933.1"/>
    </source>
</evidence>
<accession>A0A2S3ZRY2</accession>
<dbReference type="AlphaFoldDB" id="A0A2S3ZRY2"/>
<keyword evidence="3" id="KW-1185">Reference proteome</keyword>
<keyword evidence="1" id="KW-0472">Membrane</keyword>
<dbReference type="Proteomes" id="UP000237061">
    <property type="component" value="Unassembled WGS sequence"/>
</dbReference>
<feature type="transmembrane region" description="Helical" evidence="1">
    <location>
        <begin position="12"/>
        <end position="32"/>
    </location>
</feature>
<evidence type="ECO:0000256" key="1">
    <source>
        <dbReference type="SAM" id="Phobius"/>
    </source>
</evidence>
<keyword evidence="1" id="KW-0812">Transmembrane</keyword>
<organism evidence="2 3">
    <name type="scientific">Arthrobacter glacialis</name>
    <dbReference type="NCBI Taxonomy" id="1664"/>
    <lineage>
        <taxon>Bacteria</taxon>
        <taxon>Bacillati</taxon>
        <taxon>Actinomycetota</taxon>
        <taxon>Actinomycetes</taxon>
        <taxon>Micrococcales</taxon>
        <taxon>Micrococcaceae</taxon>
        <taxon>Arthrobacter</taxon>
    </lineage>
</organism>
<proteinExistence type="predicted"/>
<gene>
    <name evidence="2" type="ORF">CVS27_18000</name>
</gene>